<keyword evidence="3" id="KW-1185">Reference proteome</keyword>
<keyword evidence="1" id="KW-0732">Signal</keyword>
<dbReference type="Pfam" id="PF19264">
    <property type="entry name" value="DUF5907"/>
    <property type="match status" value="1"/>
</dbReference>
<name>A0ABV9P5M3_9FLAO</name>
<evidence type="ECO:0000313" key="2">
    <source>
        <dbReference type="EMBL" id="MFC4740006.1"/>
    </source>
</evidence>
<feature type="chain" id="PRO_5046517283" evidence="1">
    <location>
        <begin position="19"/>
        <end position="846"/>
    </location>
</feature>
<reference evidence="3" key="1">
    <citation type="journal article" date="2019" name="Int. J. Syst. Evol. Microbiol.">
        <title>The Global Catalogue of Microorganisms (GCM) 10K type strain sequencing project: providing services to taxonomists for standard genome sequencing and annotation.</title>
        <authorList>
            <consortium name="The Broad Institute Genomics Platform"/>
            <consortium name="The Broad Institute Genome Sequencing Center for Infectious Disease"/>
            <person name="Wu L."/>
            <person name="Ma J."/>
        </authorList>
    </citation>
    <scope>NUCLEOTIDE SEQUENCE [LARGE SCALE GENOMIC DNA]</scope>
    <source>
        <strain evidence="3">CCUG 50349</strain>
    </source>
</reference>
<gene>
    <name evidence="2" type="ORF">ACFO3U_08365</name>
</gene>
<dbReference type="InterPro" id="IPR045571">
    <property type="entry name" value="DUF5907"/>
</dbReference>
<comment type="caution">
    <text evidence="2">The sequence shown here is derived from an EMBL/GenBank/DDBJ whole genome shotgun (WGS) entry which is preliminary data.</text>
</comment>
<organism evidence="2 3">
    <name type="scientific">Flavobacterium ponti</name>
    <dbReference type="NCBI Taxonomy" id="665133"/>
    <lineage>
        <taxon>Bacteria</taxon>
        <taxon>Pseudomonadati</taxon>
        <taxon>Bacteroidota</taxon>
        <taxon>Flavobacteriia</taxon>
        <taxon>Flavobacteriales</taxon>
        <taxon>Flavobacteriaceae</taxon>
        <taxon>Flavobacterium</taxon>
    </lineage>
</organism>
<sequence length="846" mass="85650">MKKILISAILLATTSFYAQDGKVGIGNTAPKATLDVTGTPATATVADGIIAPRLTGDQLAAKDAVYLANQTGAQVYVTAAATSPAGKTINVTAPGYYYLDNSAVWQKYATGGKTKFVDGTDPLNAVYTGGKVGIGTINPLSKLNVIVNNPDLTNGDGIIVGINSSTRFAQLRTADNSKSEGWPTGGVLELLQSDNTTSGSKLSSASNSYFNSNYGNVGIGTNTPIRKLHVGGTAYIGVSSFTPTSNARFNVVSEGTNFTMDVDHFGNGAGDAGSTLRLRGARGTSAAPTAIVAGNDLGSIRFAGHDGTNFLGSSASIAAVAEENFTSNSYATGIRLMTLPSGSAIVQERMRITSSGSVGIGRTTPSEKLDINGNTILKSSGLDSSQNLGEYRFGNVGNTTINASVGAIRGVTNFGQGNLVFNTSPDDSGAVERMRITETGRVGIGTTVPSKKLHVVGDALISSLSGTGNRMVVADETGVLSTQAIPSGSIADGSETKINPGTNVTITGTGTTASPYVVNATGAIDATSSANGVVRLAGDLSGTATTPTIAPNAVTSSKIANGTIAEVDIAPGAVTSTLMSAGAGTTGRIPVANATGNITYTDVATAIPTIYSGDSNLTGNRIVNQVDKTLAFTSTATSGTSHFTVDGSTFNVNAVDNRVGIGTLTPSRNLHVGGTAYIGVSTFTPTSNARFNVVSEGGTNFTMEIDHFGNGAGDAGSTLRLRGARGTSAAPTAIVAGNDLGSIRFSGHDGANFLGSSASIAAVAEENFTSNSYATGIRLMTLPSGSAIVQERMRITSSGSVGIGTTTPGSKLAVVGLPVYADNTAAAALSIGDFYRTSTGVVMVKY</sequence>
<evidence type="ECO:0000256" key="1">
    <source>
        <dbReference type="SAM" id="SignalP"/>
    </source>
</evidence>
<evidence type="ECO:0000313" key="3">
    <source>
        <dbReference type="Proteomes" id="UP001595885"/>
    </source>
</evidence>
<protein>
    <submittedName>
        <fullName evidence="2">Uncharacterized protein</fullName>
    </submittedName>
</protein>
<feature type="signal peptide" evidence="1">
    <location>
        <begin position="1"/>
        <end position="18"/>
    </location>
</feature>
<dbReference type="Proteomes" id="UP001595885">
    <property type="component" value="Unassembled WGS sequence"/>
</dbReference>
<accession>A0ABV9P5M3</accession>
<dbReference type="EMBL" id="JBHSGW010000025">
    <property type="protein sequence ID" value="MFC4740006.1"/>
    <property type="molecule type" value="Genomic_DNA"/>
</dbReference>
<proteinExistence type="predicted"/>
<dbReference type="RefSeq" id="WP_379740520.1">
    <property type="nucleotide sequence ID" value="NZ_JBHSGW010000025.1"/>
</dbReference>